<organism evidence="1">
    <name type="scientific">Palpitomonas bilix</name>
    <dbReference type="NCBI Taxonomy" id="652834"/>
    <lineage>
        <taxon>Eukaryota</taxon>
        <taxon>Eukaryota incertae sedis</taxon>
    </lineage>
</organism>
<name>A0A7S3DFP2_9EUKA</name>
<proteinExistence type="predicted"/>
<evidence type="ECO:0000313" key="2">
    <source>
        <dbReference type="EMBL" id="CAE0256237.1"/>
    </source>
</evidence>
<accession>A0A7S3DFP2</accession>
<gene>
    <name evidence="1" type="ORF">PBIL07802_LOCUS18485</name>
    <name evidence="2" type="ORF">PBIL07802_LOCUS18492</name>
</gene>
<reference evidence="1" key="1">
    <citation type="submission" date="2021-01" db="EMBL/GenBank/DDBJ databases">
        <authorList>
            <person name="Corre E."/>
            <person name="Pelletier E."/>
            <person name="Niang G."/>
            <person name="Scheremetjew M."/>
            <person name="Finn R."/>
            <person name="Kale V."/>
            <person name="Holt S."/>
            <person name="Cochrane G."/>
            <person name="Meng A."/>
            <person name="Brown T."/>
            <person name="Cohen L."/>
        </authorList>
    </citation>
    <scope>NUCLEOTIDE SEQUENCE</scope>
    <source>
        <strain evidence="1">NIES-2562</strain>
    </source>
</reference>
<dbReference type="EMBL" id="HBIB01028385">
    <property type="protein sequence ID" value="CAE0256237.1"/>
    <property type="molecule type" value="Transcribed_RNA"/>
</dbReference>
<dbReference type="EMBL" id="HBIB01028378">
    <property type="protein sequence ID" value="CAE0256230.1"/>
    <property type="molecule type" value="Transcribed_RNA"/>
</dbReference>
<evidence type="ECO:0000313" key="1">
    <source>
        <dbReference type="EMBL" id="CAE0256230.1"/>
    </source>
</evidence>
<dbReference type="AlphaFoldDB" id="A0A7S3DFP2"/>
<sequence>MTLMQCCNSQSHALRSWQLDGTSLSEALQVDSNSRQSDVRLQKSLVFLASSTLAICYQLPSTYLAYQLPAFSIFVQIAEPHATRMAEMMEIERLPAGPDAEEVTQYILATLTDEPKFADYELSKSDHQVCYEVDGTDEPKLVEGEIYKCDMMYDEMLEDMDKCGPFDAKVKSEGVPEGILDVTVRHEPINAERSDDFPFVLPSTPPPPVRIGTILFEIIEDLDRYDEEEFWKRNASNLIRFVGCVLVLQIEKADEEEDMHSTELEVCFNEVLDMAKETVNNCSDEKDFDFAASLHFLFDHCYAQKWNRWIRASCAAEKEGARLRPPLLPFARPTTQRTNSSRSNGMVIKVDRDAFSKFRQSFHLAFD</sequence>
<protein>
    <submittedName>
        <fullName evidence="1">Uncharacterized protein</fullName>
    </submittedName>
</protein>